<keyword evidence="1" id="KW-0449">Lipoprotein</keyword>
<dbReference type="InterPro" id="IPR023373">
    <property type="entry name" value="YmcC_sf"/>
</dbReference>
<name>A0A346NSU7_9ALTE</name>
<keyword evidence="2" id="KW-1185">Reference proteome</keyword>
<dbReference type="SUPFAM" id="SSF159270">
    <property type="entry name" value="YmcC-like"/>
    <property type="match status" value="1"/>
</dbReference>
<dbReference type="PROSITE" id="PS51257">
    <property type="entry name" value="PROKAR_LIPOPROTEIN"/>
    <property type="match status" value="1"/>
</dbReference>
<accession>A0A346NSU7</accession>
<dbReference type="KEGG" id="salm:D0Y50_19155"/>
<dbReference type="AlphaFoldDB" id="A0A346NSU7"/>
<dbReference type="Pfam" id="PF11102">
    <property type="entry name" value="YjbF"/>
    <property type="match status" value="1"/>
</dbReference>
<gene>
    <name evidence="1" type="ORF">D0Y50_19155</name>
</gene>
<dbReference type="EMBL" id="CP031769">
    <property type="protein sequence ID" value="AXR08604.1"/>
    <property type="molecule type" value="Genomic_DNA"/>
</dbReference>
<dbReference type="OrthoDB" id="5591889at2"/>
<dbReference type="RefSeq" id="WP_117318860.1">
    <property type="nucleotide sequence ID" value="NZ_CP031769.1"/>
</dbReference>
<reference evidence="1 2" key="1">
    <citation type="submission" date="2018-08" db="EMBL/GenBank/DDBJ databases">
        <title>Salinimonas sediminis sp. nov., a piezophilic bacterium isolated from a deep-sea sediment sample from the New Britain Trench.</title>
        <authorList>
            <person name="Cao J."/>
        </authorList>
    </citation>
    <scope>NUCLEOTIDE SEQUENCE [LARGE SCALE GENOMIC DNA]</scope>
    <source>
        <strain evidence="1 2">N102</strain>
    </source>
</reference>
<evidence type="ECO:0000313" key="2">
    <source>
        <dbReference type="Proteomes" id="UP000262073"/>
    </source>
</evidence>
<dbReference type="Gene3D" id="2.40.360.10">
    <property type="entry name" value="YmcC-like"/>
    <property type="match status" value="1"/>
</dbReference>
<organism evidence="1 2">
    <name type="scientific">Salinimonas sediminis</name>
    <dbReference type="NCBI Taxonomy" id="2303538"/>
    <lineage>
        <taxon>Bacteria</taxon>
        <taxon>Pseudomonadati</taxon>
        <taxon>Pseudomonadota</taxon>
        <taxon>Gammaproteobacteria</taxon>
        <taxon>Alteromonadales</taxon>
        <taxon>Alteromonadaceae</taxon>
        <taxon>Alteromonas/Salinimonas group</taxon>
        <taxon>Salinimonas</taxon>
    </lineage>
</organism>
<dbReference type="Proteomes" id="UP000262073">
    <property type="component" value="Chromosome"/>
</dbReference>
<evidence type="ECO:0000313" key="1">
    <source>
        <dbReference type="EMBL" id="AXR08604.1"/>
    </source>
</evidence>
<sequence>MNKFHPLHVFTGIVLCLALSSCSSTNRAYFDTLKLAVKSNERKSLTIEQVRQSKADLLQVTVGERPPVVMALAFIEKGQNKWVSADHAIFTIEQGVIVQTEGMSNDVLYTSNLAANPLADKGMIDFSWQRQLDIAEVGYGLTVTGNWQVKSSETIEVLGNSFNTRRIEETLQFPKTTPFIETTNAWTNTYWVDQNSGELLKASVRLMPEGARIDMTYLSRAARHTSAAGSTL</sequence>
<proteinExistence type="predicted"/>
<dbReference type="InterPro" id="IPR021308">
    <property type="entry name" value="GfcB"/>
</dbReference>
<protein>
    <submittedName>
        <fullName evidence="1">YjbF family lipoprotein</fullName>
    </submittedName>
</protein>